<proteinExistence type="predicted"/>
<evidence type="ECO:0000313" key="1">
    <source>
        <dbReference type="EMBL" id="CAA07317.1"/>
    </source>
</evidence>
<dbReference type="AlphaFoldDB" id="O95974"/>
<accession>O95974</accession>
<feature type="non-terminal residue" evidence="1">
    <location>
        <position position="1"/>
    </location>
</feature>
<organism evidence="1">
    <name type="scientific">Homo sapiens</name>
    <name type="common">Human</name>
    <dbReference type="NCBI Taxonomy" id="9606"/>
    <lineage>
        <taxon>Eukaryota</taxon>
        <taxon>Metazoa</taxon>
        <taxon>Chordata</taxon>
        <taxon>Craniata</taxon>
        <taxon>Vertebrata</taxon>
        <taxon>Euteleostomi</taxon>
        <taxon>Mammalia</taxon>
        <taxon>Eutheria</taxon>
        <taxon>Euarchontoglires</taxon>
        <taxon>Primates</taxon>
        <taxon>Haplorrhini</taxon>
        <taxon>Catarrhini</taxon>
        <taxon>Hominidae</taxon>
        <taxon>Homo</taxon>
    </lineage>
</organism>
<protein>
    <submittedName>
        <fullName evidence="1">IL-2 protein</fullName>
    </submittedName>
</protein>
<dbReference type="ChiTaRS" id="IL2">
    <property type="organism name" value="human"/>
</dbReference>
<reference evidence="1" key="1">
    <citation type="journal article" date="1998" name="Eur. J. Immunogenet.">
        <title>Two novel biallelic polymorphisms in the IL-2 gene.</title>
        <authorList>
            <person name="John S."/>
            <person name="Turner D."/>
            <person name="Donn R."/>
            <person name="Worthington J."/>
            <person name="Ollier W.E.R."/>
            <person name="Hutchinson I.V."/>
            <person name="Hajeer A.H."/>
        </authorList>
    </citation>
    <scope>NUCLEOTIDE SEQUENCE</scope>
</reference>
<gene>
    <name evidence="1" type="primary">IL-2</name>
</gene>
<dbReference type="EMBL" id="AJ006884">
    <property type="protein sequence ID" value="CAA07317.1"/>
    <property type="molecule type" value="Genomic_DNA"/>
</dbReference>
<sequence>VLHCTKSCTCHKQCTYFKFYKENTATTGAFTSGFTDDFEWN</sequence>
<name>O95974_HUMAN</name>